<evidence type="ECO:0000313" key="1">
    <source>
        <dbReference type="EMBL" id="RJP56937.1"/>
    </source>
</evidence>
<gene>
    <name evidence="1" type="ORF">C4541_11230</name>
</gene>
<dbReference type="AlphaFoldDB" id="A0A3A4R2B2"/>
<sequence length="321" mass="37571">MNNDRPYHSHCDLTTGLGNEIIISDYLIFWIDMLGQGHALHSFDKPLDILLNDNVEEFKTNLKTTFFRIEMFRNIIRQVLQAFNETYKKELPGIPIPEISHKFFSDSAILKIPFIITKNESKNIPLSDLVLRFLYSLYGMTTIISTTILACFSVGFSVRGAIGFGICAELNHETNDIYGTGLADAYHYEYNYADYPRIVATSNLNNAIGYYCDFYNKHQNFFNKNQKKILKFIIDYFKKIFIQDYDGIIILSYFNVLKEQKMAEDIKEDIIQAYQFIEEQIKKFRNDIKIRSKYCKLKNYFLNHIKLIHDPEGKIIDVTLI</sequence>
<dbReference type="EMBL" id="QZJZ01000088">
    <property type="protein sequence ID" value="RJP56937.1"/>
    <property type="molecule type" value="Genomic_DNA"/>
</dbReference>
<accession>A0A3A4R2B2</accession>
<name>A0A3A4R2B2_9BACT</name>
<dbReference type="Proteomes" id="UP000266426">
    <property type="component" value="Unassembled WGS sequence"/>
</dbReference>
<reference evidence="1 2" key="1">
    <citation type="journal article" date="2017" name="ISME J.">
        <title>Energy and carbon metabolisms in a deep terrestrial subsurface fluid microbial community.</title>
        <authorList>
            <person name="Momper L."/>
            <person name="Jungbluth S.P."/>
            <person name="Lee M.D."/>
            <person name="Amend J.P."/>
        </authorList>
    </citation>
    <scope>NUCLEOTIDE SEQUENCE [LARGE SCALE GENOMIC DNA]</scope>
    <source>
        <strain evidence="1">SURF_26</strain>
    </source>
</reference>
<comment type="caution">
    <text evidence="1">The sequence shown here is derived from an EMBL/GenBank/DDBJ whole genome shotgun (WGS) entry which is preliminary data.</text>
</comment>
<proteinExistence type="predicted"/>
<protein>
    <submittedName>
        <fullName evidence="1">Uncharacterized protein</fullName>
    </submittedName>
</protein>
<organism evidence="1 2">
    <name type="scientific">Candidatus Auribacter fodinae</name>
    <dbReference type="NCBI Taxonomy" id="2093366"/>
    <lineage>
        <taxon>Bacteria</taxon>
        <taxon>Pseudomonadati</taxon>
        <taxon>Candidatus Auribacterota</taxon>
        <taxon>Candidatus Auribacteria</taxon>
        <taxon>Candidatus Auribacterales</taxon>
        <taxon>Candidatus Auribacteraceae</taxon>
        <taxon>Candidatus Auribacter</taxon>
    </lineage>
</organism>
<evidence type="ECO:0000313" key="2">
    <source>
        <dbReference type="Proteomes" id="UP000266426"/>
    </source>
</evidence>